<evidence type="ECO:0000313" key="2">
    <source>
        <dbReference type="Proteomes" id="UP000318437"/>
    </source>
</evidence>
<reference evidence="1 2" key="1">
    <citation type="submission" date="2019-02" db="EMBL/GenBank/DDBJ databases">
        <title>Deep-cultivation of Planctomycetes and their phenomic and genomic characterization uncovers novel biology.</title>
        <authorList>
            <person name="Wiegand S."/>
            <person name="Jogler M."/>
            <person name="Boedeker C."/>
            <person name="Pinto D."/>
            <person name="Vollmers J."/>
            <person name="Rivas-Marin E."/>
            <person name="Kohn T."/>
            <person name="Peeters S.H."/>
            <person name="Heuer A."/>
            <person name="Rast P."/>
            <person name="Oberbeckmann S."/>
            <person name="Bunk B."/>
            <person name="Jeske O."/>
            <person name="Meyerdierks A."/>
            <person name="Storesund J.E."/>
            <person name="Kallscheuer N."/>
            <person name="Luecker S."/>
            <person name="Lage O.M."/>
            <person name="Pohl T."/>
            <person name="Merkel B.J."/>
            <person name="Hornburger P."/>
            <person name="Mueller R.-W."/>
            <person name="Bruemmer F."/>
            <person name="Labrenz M."/>
            <person name="Spormann A.M."/>
            <person name="Op Den Camp H."/>
            <person name="Overmann J."/>
            <person name="Amann R."/>
            <person name="Jetten M.S.M."/>
            <person name="Mascher T."/>
            <person name="Medema M.H."/>
            <person name="Devos D.P."/>
            <person name="Kaster A.-K."/>
            <person name="Ovreas L."/>
            <person name="Rohde M."/>
            <person name="Galperin M.Y."/>
            <person name="Jogler C."/>
        </authorList>
    </citation>
    <scope>NUCLEOTIDE SEQUENCE [LARGE SCALE GENOMIC DNA]</scope>
    <source>
        <strain evidence="1 2">Pla144</strain>
    </source>
</reference>
<comment type="caution">
    <text evidence="1">The sequence shown here is derived from an EMBL/GenBank/DDBJ whole genome shotgun (WGS) entry which is preliminary data.</text>
</comment>
<gene>
    <name evidence="1" type="ORF">Pla144_17730</name>
</gene>
<sequence>MFSCLFHWRFCTLRRVAGLVSAIAVAIATLGIPLPQQVMKVITEPFPCMHCGCGCTDAATCWKECCCFSTEEKLAWAKEHGVQPPAFLAALASGVEHCEDETVEDNCKATQCDELDVELANLKPCCRARVLAARQADKSSCCSQPSRVKTTARLPGIIAIHALKCHGHSLTVSLLPPSLPVSNLASDNLLDRNGLIALPFESLYGSPSFDSVKPPPEFAAS</sequence>
<accession>A0A5C6CU43</accession>
<keyword evidence="2" id="KW-1185">Reference proteome</keyword>
<evidence type="ECO:0000313" key="1">
    <source>
        <dbReference type="EMBL" id="TWU28483.1"/>
    </source>
</evidence>
<dbReference type="Proteomes" id="UP000318437">
    <property type="component" value="Unassembled WGS sequence"/>
</dbReference>
<protein>
    <submittedName>
        <fullName evidence="1">Uncharacterized protein</fullName>
    </submittedName>
</protein>
<proteinExistence type="predicted"/>
<name>A0A5C6CU43_9BACT</name>
<dbReference type="EMBL" id="SJPS01000002">
    <property type="protein sequence ID" value="TWU28483.1"/>
    <property type="molecule type" value="Genomic_DNA"/>
</dbReference>
<dbReference type="AlphaFoldDB" id="A0A5C6CU43"/>
<organism evidence="1 2">
    <name type="scientific">Bythopirellula polymerisocia</name>
    <dbReference type="NCBI Taxonomy" id="2528003"/>
    <lineage>
        <taxon>Bacteria</taxon>
        <taxon>Pseudomonadati</taxon>
        <taxon>Planctomycetota</taxon>
        <taxon>Planctomycetia</taxon>
        <taxon>Pirellulales</taxon>
        <taxon>Lacipirellulaceae</taxon>
        <taxon>Bythopirellula</taxon>
    </lineage>
</organism>